<dbReference type="EMBL" id="BAAAFI010000049">
    <property type="protein sequence ID" value="GAA0881180.1"/>
    <property type="molecule type" value="Genomic_DNA"/>
</dbReference>
<proteinExistence type="inferred from homology"/>
<dbReference type="RefSeq" id="WP_343854929.1">
    <property type="nucleotide sequence ID" value="NZ_BAAAFI010000049.1"/>
</dbReference>
<comment type="caution">
    <text evidence="8">The sequence shown here is derived from an EMBL/GenBank/DDBJ whole genome shotgun (WGS) entry which is preliminary data.</text>
</comment>
<dbReference type="SUPFAM" id="SSF54292">
    <property type="entry name" value="2Fe-2S ferredoxin-like"/>
    <property type="match status" value="1"/>
</dbReference>
<gene>
    <name evidence="8" type="ORF">GCM10009119_41500</name>
</gene>
<evidence type="ECO:0000256" key="2">
    <source>
        <dbReference type="ARBA" id="ARBA00022714"/>
    </source>
</evidence>
<accession>A0ABP3YI36</accession>
<dbReference type="CDD" id="cd00207">
    <property type="entry name" value="fer2"/>
    <property type="match status" value="1"/>
</dbReference>
<keyword evidence="4" id="KW-0408">Iron</keyword>
<dbReference type="PANTHER" id="PTHR23426:SF65">
    <property type="entry name" value="FERREDOXIN-2, MITOCHONDRIAL"/>
    <property type="match status" value="1"/>
</dbReference>
<dbReference type="InterPro" id="IPR001055">
    <property type="entry name" value="Adrenodoxin-like"/>
</dbReference>
<keyword evidence="9" id="KW-1185">Reference proteome</keyword>
<dbReference type="Proteomes" id="UP001500469">
    <property type="component" value="Unassembled WGS sequence"/>
</dbReference>
<dbReference type="InterPro" id="IPR001041">
    <property type="entry name" value="2Fe-2S_ferredoxin-type"/>
</dbReference>
<feature type="domain" description="2Fe-2S ferredoxin-type" evidence="7">
    <location>
        <begin position="2"/>
        <end position="102"/>
    </location>
</feature>
<protein>
    <submittedName>
        <fullName evidence="8">2Fe-2S iron-sulfur cluster-binding protein</fullName>
    </submittedName>
</protein>
<evidence type="ECO:0000256" key="3">
    <source>
        <dbReference type="ARBA" id="ARBA00022723"/>
    </source>
</evidence>
<reference evidence="9" key="1">
    <citation type="journal article" date="2019" name="Int. J. Syst. Evol. Microbiol.">
        <title>The Global Catalogue of Microorganisms (GCM) 10K type strain sequencing project: providing services to taxonomists for standard genome sequencing and annotation.</title>
        <authorList>
            <consortium name="The Broad Institute Genomics Platform"/>
            <consortium name="The Broad Institute Genome Sequencing Center for Infectious Disease"/>
            <person name="Wu L."/>
            <person name="Ma J."/>
        </authorList>
    </citation>
    <scope>NUCLEOTIDE SEQUENCE [LARGE SCALE GENOMIC DNA]</scope>
    <source>
        <strain evidence="9">JCM 16112</strain>
    </source>
</reference>
<dbReference type="PROSITE" id="PS51085">
    <property type="entry name" value="2FE2S_FER_2"/>
    <property type="match status" value="1"/>
</dbReference>
<dbReference type="InterPro" id="IPR012675">
    <property type="entry name" value="Beta-grasp_dom_sf"/>
</dbReference>
<keyword evidence="5" id="KW-0411">Iron-sulfur</keyword>
<organism evidence="8 9">
    <name type="scientific">Algoriphagus jejuensis</name>
    <dbReference type="NCBI Taxonomy" id="419934"/>
    <lineage>
        <taxon>Bacteria</taxon>
        <taxon>Pseudomonadati</taxon>
        <taxon>Bacteroidota</taxon>
        <taxon>Cytophagia</taxon>
        <taxon>Cytophagales</taxon>
        <taxon>Cyclobacteriaceae</taxon>
        <taxon>Algoriphagus</taxon>
    </lineage>
</organism>
<dbReference type="InterPro" id="IPR036010">
    <property type="entry name" value="2Fe-2S_ferredoxin-like_sf"/>
</dbReference>
<sequence>MAKITFITADGSSRAVEGHTGSVMELAVSHGIPGIDGDCGGVCSCATCHVHVAPEDLDKTGQASEIEKDMLELADGADEFSRLCCQISLSEDLDGIQLRVAK</sequence>
<comment type="similarity">
    <text evidence="1">Belongs to the adrenodoxin/putidaredoxin family.</text>
</comment>
<keyword evidence="3" id="KW-0479">Metal-binding</keyword>
<evidence type="ECO:0000313" key="9">
    <source>
        <dbReference type="Proteomes" id="UP001500469"/>
    </source>
</evidence>
<keyword evidence="2" id="KW-0001">2Fe-2S</keyword>
<evidence type="ECO:0000256" key="6">
    <source>
        <dbReference type="ARBA" id="ARBA00034078"/>
    </source>
</evidence>
<comment type="cofactor">
    <cofactor evidence="6">
        <name>[2Fe-2S] cluster</name>
        <dbReference type="ChEBI" id="CHEBI:190135"/>
    </cofactor>
</comment>
<name>A0ABP3YI36_9BACT</name>
<dbReference type="Gene3D" id="3.10.20.30">
    <property type="match status" value="1"/>
</dbReference>
<dbReference type="PRINTS" id="PR00355">
    <property type="entry name" value="ADRENODOXIN"/>
</dbReference>
<evidence type="ECO:0000256" key="1">
    <source>
        <dbReference type="ARBA" id="ARBA00010914"/>
    </source>
</evidence>
<evidence type="ECO:0000259" key="7">
    <source>
        <dbReference type="PROSITE" id="PS51085"/>
    </source>
</evidence>
<evidence type="ECO:0000256" key="4">
    <source>
        <dbReference type="ARBA" id="ARBA00023004"/>
    </source>
</evidence>
<evidence type="ECO:0000256" key="5">
    <source>
        <dbReference type="ARBA" id="ARBA00023014"/>
    </source>
</evidence>
<evidence type="ECO:0000313" key="8">
    <source>
        <dbReference type="EMBL" id="GAA0881180.1"/>
    </source>
</evidence>
<dbReference type="Pfam" id="PF00111">
    <property type="entry name" value="Fer2"/>
    <property type="match status" value="1"/>
</dbReference>
<dbReference type="PANTHER" id="PTHR23426">
    <property type="entry name" value="FERREDOXIN/ADRENODOXIN"/>
    <property type="match status" value="1"/>
</dbReference>